<keyword evidence="3" id="KW-1185">Reference proteome</keyword>
<dbReference type="EMBL" id="LXFE01000123">
    <property type="protein sequence ID" value="OLL27068.1"/>
    <property type="molecule type" value="Genomic_DNA"/>
</dbReference>
<dbReference type="AlphaFoldDB" id="A0A1U7LWS2"/>
<sequence>MRFLHPLVYLVVYTTALANDPFNGQFDYDKPWPVEGWKDWWMTRFRSAKYPDLQILSVDCVASARLKVTYMKTKENKLENKLSVDPSALNCREFNAICKVDEKKDIVQCIPYSVRHQYNSYTVNDIKNTYFKVVSTFKKLQSRCWHGRKERNHALVLDPRVNEIQTVEVTRIVLNAEYTDQNSASLSYPREEIPSGKALGLSSSQSLKQDVDSSNILNEVSQEEIIVIEERPAINQVKIKKPDDDQNDSLNLVIGTGTMPDLRRTSPSQDRQLIWLPS</sequence>
<proteinExistence type="predicted"/>
<reference evidence="2 3" key="1">
    <citation type="submission" date="2016-04" db="EMBL/GenBank/DDBJ databases">
        <title>Evolutionary innovation and constraint leading to complex multicellularity in the Ascomycota.</title>
        <authorList>
            <person name="Cisse O."/>
            <person name="Nguyen A."/>
            <person name="Hewitt D.A."/>
            <person name="Jedd G."/>
            <person name="Stajich J.E."/>
        </authorList>
    </citation>
    <scope>NUCLEOTIDE SEQUENCE [LARGE SCALE GENOMIC DNA]</scope>
    <source>
        <strain evidence="2 3">DAH-3</strain>
    </source>
</reference>
<feature type="signal peptide" evidence="1">
    <location>
        <begin position="1"/>
        <end position="18"/>
    </location>
</feature>
<accession>A0A1U7LWS2</accession>
<dbReference type="Proteomes" id="UP000186594">
    <property type="component" value="Unassembled WGS sequence"/>
</dbReference>
<evidence type="ECO:0000313" key="3">
    <source>
        <dbReference type="Proteomes" id="UP000186594"/>
    </source>
</evidence>
<gene>
    <name evidence="2" type="ORF">NEOLI_001997</name>
</gene>
<name>A0A1U7LWS2_NEOID</name>
<keyword evidence="1" id="KW-0732">Signal</keyword>
<evidence type="ECO:0000313" key="2">
    <source>
        <dbReference type="EMBL" id="OLL27068.1"/>
    </source>
</evidence>
<organism evidence="2 3">
    <name type="scientific">Neolecta irregularis (strain DAH-3)</name>
    <dbReference type="NCBI Taxonomy" id="1198029"/>
    <lineage>
        <taxon>Eukaryota</taxon>
        <taxon>Fungi</taxon>
        <taxon>Dikarya</taxon>
        <taxon>Ascomycota</taxon>
        <taxon>Taphrinomycotina</taxon>
        <taxon>Neolectales</taxon>
        <taxon>Neolectaceae</taxon>
        <taxon>Neolecta</taxon>
    </lineage>
</organism>
<feature type="chain" id="PRO_5012956590" evidence="1">
    <location>
        <begin position="19"/>
        <end position="278"/>
    </location>
</feature>
<protein>
    <submittedName>
        <fullName evidence="2">Uncharacterized protein</fullName>
    </submittedName>
</protein>
<evidence type="ECO:0000256" key="1">
    <source>
        <dbReference type="SAM" id="SignalP"/>
    </source>
</evidence>
<comment type="caution">
    <text evidence="2">The sequence shown here is derived from an EMBL/GenBank/DDBJ whole genome shotgun (WGS) entry which is preliminary data.</text>
</comment>